<protein>
    <submittedName>
        <fullName evidence="6">Dentin sialophosphoprotein-like</fullName>
    </submittedName>
</protein>
<feature type="compositionally biased region" description="Low complexity" evidence="3">
    <location>
        <begin position="374"/>
        <end position="395"/>
    </location>
</feature>
<feature type="compositionally biased region" description="Low complexity" evidence="3">
    <location>
        <begin position="290"/>
        <end position="306"/>
    </location>
</feature>
<keyword evidence="5" id="KW-1185">Reference proteome</keyword>
<dbReference type="Gene3D" id="1.20.960.40">
    <property type="match status" value="1"/>
</dbReference>
<organism evidence="5 6">
    <name type="scientific">Vanessa tameamea</name>
    <name type="common">Kamehameha butterfly</name>
    <dbReference type="NCBI Taxonomy" id="334116"/>
    <lineage>
        <taxon>Eukaryota</taxon>
        <taxon>Metazoa</taxon>
        <taxon>Ecdysozoa</taxon>
        <taxon>Arthropoda</taxon>
        <taxon>Hexapoda</taxon>
        <taxon>Insecta</taxon>
        <taxon>Pterygota</taxon>
        <taxon>Neoptera</taxon>
        <taxon>Endopterygota</taxon>
        <taxon>Lepidoptera</taxon>
        <taxon>Glossata</taxon>
        <taxon>Ditrysia</taxon>
        <taxon>Papilionoidea</taxon>
        <taxon>Nymphalidae</taxon>
        <taxon>Nymphalinae</taxon>
        <taxon>Vanessa</taxon>
    </lineage>
</organism>
<dbReference type="Proteomes" id="UP001652626">
    <property type="component" value="Chromosome 5"/>
</dbReference>
<dbReference type="RefSeq" id="XP_026484407.2">
    <property type="nucleotide sequence ID" value="XM_026628622.2"/>
</dbReference>
<evidence type="ECO:0000256" key="3">
    <source>
        <dbReference type="SAM" id="MobiDB-lite"/>
    </source>
</evidence>
<evidence type="ECO:0000256" key="2">
    <source>
        <dbReference type="ARBA" id="ARBA00023212"/>
    </source>
</evidence>
<feature type="region of interest" description="Disordered" evidence="3">
    <location>
        <begin position="344"/>
        <end position="395"/>
    </location>
</feature>
<evidence type="ECO:0000313" key="5">
    <source>
        <dbReference type="Proteomes" id="UP001652626"/>
    </source>
</evidence>
<dbReference type="GeneID" id="113392274"/>
<reference evidence="6" key="1">
    <citation type="submission" date="2025-08" db="UniProtKB">
        <authorList>
            <consortium name="RefSeq"/>
        </authorList>
    </citation>
    <scope>IDENTIFICATION</scope>
    <source>
        <tissue evidence="6">Whole body</tissue>
    </source>
</reference>
<feature type="compositionally biased region" description="Polar residues" evidence="3">
    <location>
        <begin position="349"/>
        <end position="365"/>
    </location>
</feature>
<evidence type="ECO:0000313" key="6">
    <source>
        <dbReference type="RefSeq" id="XP_026484407.2"/>
    </source>
</evidence>
<feature type="region of interest" description="Disordered" evidence="3">
    <location>
        <begin position="279"/>
        <end position="306"/>
    </location>
</feature>
<feature type="domain" description="FGFR1 oncogene partner (FOP) N-terminal dimerisation" evidence="4">
    <location>
        <begin position="48"/>
        <end position="123"/>
    </location>
</feature>
<evidence type="ECO:0000256" key="1">
    <source>
        <dbReference type="ARBA" id="ARBA00022490"/>
    </source>
</evidence>
<dbReference type="Pfam" id="PF09398">
    <property type="entry name" value="FOP_dimer"/>
    <property type="match status" value="1"/>
</dbReference>
<dbReference type="OrthoDB" id="2160638at2759"/>
<evidence type="ECO:0000259" key="4">
    <source>
        <dbReference type="Pfam" id="PF09398"/>
    </source>
</evidence>
<feature type="region of interest" description="Disordered" evidence="3">
    <location>
        <begin position="166"/>
        <end position="210"/>
    </location>
</feature>
<dbReference type="InterPro" id="IPR018993">
    <property type="entry name" value="FOP_dimerisation-dom_N"/>
</dbReference>
<dbReference type="PANTHER" id="PTHR15431:SF4">
    <property type="entry name" value="PROTEIN TONNEAU 1B"/>
    <property type="match status" value="1"/>
</dbReference>
<dbReference type="OMA" id="DFTESPI"/>
<dbReference type="GO" id="GO:0005813">
    <property type="term" value="C:centrosome"/>
    <property type="evidence" value="ECO:0007669"/>
    <property type="project" value="TreeGrafter"/>
</dbReference>
<dbReference type="PANTHER" id="PTHR15431">
    <property type="entry name" value="FGFR1 ONCOGENE PARTNER/LISH DOMAIN-CONTAINING PROTEIN"/>
    <property type="match status" value="1"/>
</dbReference>
<accession>A0A8B8HHU6</accession>
<name>A0A8B8HHU6_VANTA</name>
<feature type="compositionally biased region" description="Low complexity" evidence="3">
    <location>
        <begin position="168"/>
        <end position="178"/>
    </location>
</feature>
<dbReference type="GO" id="GO:0034453">
    <property type="term" value="P:microtubule anchoring"/>
    <property type="evidence" value="ECO:0007669"/>
    <property type="project" value="InterPro"/>
</dbReference>
<proteinExistence type="predicted"/>
<sequence>MAQTEDTELRDLVIEALEKNGSLAKIRALLRANIFLAFEDECENLKQNETLDKVLLQPAGKLCLSIVHDFLDFCNLRNTLFVYKSETRQGKEYQYEGRNTVADKLNLKQSDQQNQPILLSLINNILYPCPKNAYKQDDKHTNMKRLNRNKNMYKGDQDCTYIVHEDSSTTTSRTQSDNSSDEKHKLDLRLTLDNSDTDTSSESVRSRTRSEYIPNKHTQDIGRNDQNITQTNQLPNNFVKDVKVLNNSSTESTSYVELKPFNKIDAILLNTTGLPVEEKKDTTHSLQNNSHSSISKVDDSSQIQSSNSISDTIKKDLSHQDSKTSMKNSPEALNKYNETTEYSYDFISPPQSGRNDNTEKQSPSPKSAHEDTINKSNNSSVSSHKQNSISSQSSISISDVADLISEKSSYKHSSNSPNQFKLPINDKSNRILNRDQVKMVSDDSGDFSESPVPSLSNLSLDIHSD</sequence>
<keyword evidence="2" id="KW-0206">Cytoskeleton</keyword>
<dbReference type="AlphaFoldDB" id="A0A8B8HHU6"/>
<gene>
    <name evidence="6" type="primary">LOC113392274</name>
</gene>
<feature type="region of interest" description="Disordered" evidence="3">
    <location>
        <begin position="408"/>
        <end position="465"/>
    </location>
</feature>
<feature type="compositionally biased region" description="Basic and acidic residues" evidence="3">
    <location>
        <begin position="180"/>
        <end position="190"/>
    </location>
</feature>
<feature type="compositionally biased region" description="Basic and acidic residues" evidence="3">
    <location>
        <begin position="427"/>
        <end position="441"/>
    </location>
</feature>
<keyword evidence="1" id="KW-0963">Cytoplasm</keyword>